<keyword evidence="1" id="KW-0677">Repeat</keyword>
<evidence type="ECO:0008006" key="7">
    <source>
        <dbReference type="Google" id="ProtNLM"/>
    </source>
</evidence>
<gene>
    <name evidence="5" type="ORF">NBRC116585_15160</name>
</gene>
<sequence length="287" mass="31104">MLIRFASLLVIALIAGCAANKPAIQDGAQLGPDGQPVAQPLPDGFEDQYRNGLSLMEDKEFDQAQQHWADMSVIFGQYPGVWTNLGLARFYVGDFEGAVAAYEQVESIDPTFCPVHAVSGIAYRELGQFDDAQASYYAAIDCNPTEGRHYFNLGILLDLYRNDLVGALENYRKARRLMPDNEKLNIWVVDLARRTGADEVDPAELDGWEASLRAKPAETDAVTPVEEGVGINSTAISTDAINTEQEAGAEDSVQGETSATANNASEEDVVEQDVVEQDVPGDVEGGQ</sequence>
<dbReference type="RefSeq" id="WP_353294352.1">
    <property type="nucleotide sequence ID" value="NZ_BAABWH010000003.1"/>
</dbReference>
<dbReference type="EMBL" id="BAABWH010000003">
    <property type="protein sequence ID" value="GAA6145398.1"/>
    <property type="molecule type" value="Genomic_DNA"/>
</dbReference>
<evidence type="ECO:0000256" key="2">
    <source>
        <dbReference type="ARBA" id="ARBA00022803"/>
    </source>
</evidence>
<feature type="compositionally biased region" description="Polar residues" evidence="4">
    <location>
        <begin position="236"/>
        <end position="245"/>
    </location>
</feature>
<dbReference type="InterPro" id="IPR011990">
    <property type="entry name" value="TPR-like_helical_dom_sf"/>
</dbReference>
<evidence type="ECO:0000256" key="3">
    <source>
        <dbReference type="PROSITE-ProRule" id="PRU00339"/>
    </source>
</evidence>
<dbReference type="Pfam" id="PF13181">
    <property type="entry name" value="TPR_8"/>
    <property type="match status" value="2"/>
</dbReference>
<protein>
    <recommendedName>
        <fullName evidence="7">Tetratricopeptide repeat protein</fullName>
    </recommendedName>
</protein>
<accession>A0ABP9ZZ21</accession>
<reference evidence="5 6" key="1">
    <citation type="submission" date="2024-04" db="EMBL/GenBank/DDBJ databases">
        <title>Draft genome sequence of Thalassolituus maritimus NBRC 116585.</title>
        <authorList>
            <person name="Miyakawa T."/>
            <person name="Kusuya Y."/>
            <person name="Miura T."/>
        </authorList>
    </citation>
    <scope>NUCLEOTIDE SEQUENCE [LARGE SCALE GENOMIC DNA]</scope>
    <source>
        <strain evidence="5 6">5NW40-0001</strain>
    </source>
</reference>
<organism evidence="5 6">
    <name type="scientific">Thalassolituus maritimus</name>
    <dbReference type="NCBI Taxonomy" id="484498"/>
    <lineage>
        <taxon>Bacteria</taxon>
        <taxon>Pseudomonadati</taxon>
        <taxon>Pseudomonadota</taxon>
        <taxon>Gammaproteobacteria</taxon>
        <taxon>Oceanospirillales</taxon>
        <taxon>Oceanospirillaceae</taxon>
        <taxon>Thalassolituus</taxon>
    </lineage>
</organism>
<dbReference type="Gene3D" id="1.25.40.10">
    <property type="entry name" value="Tetratricopeptide repeat domain"/>
    <property type="match status" value="1"/>
</dbReference>
<dbReference type="SUPFAM" id="SSF48452">
    <property type="entry name" value="TPR-like"/>
    <property type="match status" value="1"/>
</dbReference>
<dbReference type="Proteomes" id="UP001481413">
    <property type="component" value="Unassembled WGS sequence"/>
</dbReference>
<evidence type="ECO:0000256" key="4">
    <source>
        <dbReference type="SAM" id="MobiDB-lite"/>
    </source>
</evidence>
<dbReference type="PANTHER" id="PTHR44858">
    <property type="entry name" value="TETRATRICOPEPTIDE REPEAT PROTEIN 6"/>
    <property type="match status" value="1"/>
</dbReference>
<comment type="caution">
    <text evidence="5">The sequence shown here is derived from an EMBL/GenBank/DDBJ whole genome shotgun (WGS) entry which is preliminary data.</text>
</comment>
<dbReference type="InterPro" id="IPR019734">
    <property type="entry name" value="TPR_rpt"/>
</dbReference>
<dbReference type="PROSITE" id="PS51257">
    <property type="entry name" value="PROKAR_LIPOPROTEIN"/>
    <property type="match status" value="1"/>
</dbReference>
<feature type="repeat" description="TPR" evidence="3">
    <location>
        <begin position="113"/>
        <end position="146"/>
    </location>
</feature>
<dbReference type="PANTHER" id="PTHR44858:SF1">
    <property type="entry name" value="UDP-N-ACETYLGLUCOSAMINE--PEPTIDE N-ACETYLGLUCOSAMINYLTRANSFERASE SPINDLY-RELATED"/>
    <property type="match status" value="1"/>
</dbReference>
<feature type="compositionally biased region" description="Acidic residues" evidence="4">
    <location>
        <begin position="265"/>
        <end position="281"/>
    </location>
</feature>
<name>A0ABP9ZZ21_9GAMM</name>
<dbReference type="InterPro" id="IPR050498">
    <property type="entry name" value="Ycf3"/>
</dbReference>
<dbReference type="SMART" id="SM00028">
    <property type="entry name" value="TPR"/>
    <property type="match status" value="3"/>
</dbReference>
<feature type="repeat" description="TPR" evidence="3">
    <location>
        <begin position="79"/>
        <end position="112"/>
    </location>
</feature>
<evidence type="ECO:0000313" key="6">
    <source>
        <dbReference type="Proteomes" id="UP001481413"/>
    </source>
</evidence>
<evidence type="ECO:0000256" key="1">
    <source>
        <dbReference type="ARBA" id="ARBA00022737"/>
    </source>
</evidence>
<feature type="region of interest" description="Disordered" evidence="4">
    <location>
        <begin position="236"/>
        <end position="287"/>
    </location>
</feature>
<feature type="compositionally biased region" description="Polar residues" evidence="4">
    <location>
        <begin position="254"/>
        <end position="264"/>
    </location>
</feature>
<dbReference type="PROSITE" id="PS50005">
    <property type="entry name" value="TPR"/>
    <property type="match status" value="2"/>
</dbReference>
<keyword evidence="6" id="KW-1185">Reference proteome</keyword>
<evidence type="ECO:0000313" key="5">
    <source>
        <dbReference type="EMBL" id="GAA6145398.1"/>
    </source>
</evidence>
<keyword evidence="2 3" id="KW-0802">TPR repeat</keyword>
<proteinExistence type="predicted"/>